<sequence>MELFKLFGTIAIDNAEANEALDDTGDKAKETGKNIKETGDDAEKSESKFSTAFQKMGSAAAKVGKAIATGLAVASAAVVKIGKDAISAYGDYEQLVGGVETLFKDSSDTVIQNAANAYKTAGMSANAYMETVTSFSASLLQSLGGDTVKAAEKADTAVTDMSDNANKMGTSMEAIQNAYQGFAKQNYTMLDNLKLGYGGTKEEMERLLEDASKISGIKYDISSFSDITDAIHVIQTEMGITGTTAKEAATTIQGSISSMKGAWQNLLTGLADGNQDIGGLITNVFNSGVTVVDNIIPRIQQVLQTLPNLITQLVPKLISKVSEVIDALLPSVVDGAVSLLNAVVAVLPQLLQALMNALPSIISGIEKVFFAIVDALPSLMQTICDALPVLIPQLVEALVNMIVYLCENLMTIIQPLLDNLPAIIISIVDALMNNLPTLIQGLITLVIAIVEALPEIILALIEAIPTIITSILEGLWNSLPVLLEGIINIVGSILSAIWEMLSTIFAPLNDFFAKIWNALTAAFSTVGNWVYEHIIAPVANFFKGLWEGIVSTFHTVIDPWIEIVKRASVWVNDNIIKPVKEFFSKLWNDIVGIFKGAASWFNNTVIQPIANVFSKIWNTIKDGASKAWEGIKNVFKPVADWFKNIFSKAWQAVKNVFSTGGKIFDGIKDGIVRAFKTVVNAIIKGINKVISIPFNAINAVLSKIHGISILGVSPFTWVHTFNVPQIPLLAEGTVVDKGARPAIIGEDGAEAVVPLEKHTGWIRNVAKQLHEFSLETTANISDVLPDNYGKTLEYQQQQVRVLDIVADKLNTLIDVLAEYFPEFAELMRNKQLVLDTGVLVGEIAPDMDKALGNIYKKKGRGNE</sequence>
<accession>A0A8S5U016</accession>
<feature type="compositionally biased region" description="Basic and acidic residues" evidence="1">
    <location>
        <begin position="24"/>
        <end position="41"/>
    </location>
</feature>
<proteinExistence type="predicted"/>
<dbReference type="InterPro" id="IPR011989">
    <property type="entry name" value="ARM-like"/>
</dbReference>
<feature type="region of interest" description="Disordered" evidence="1">
    <location>
        <begin position="22"/>
        <end position="41"/>
    </location>
</feature>
<evidence type="ECO:0000313" key="2">
    <source>
        <dbReference type="EMBL" id="DAF87796.1"/>
    </source>
</evidence>
<evidence type="ECO:0000256" key="1">
    <source>
        <dbReference type="SAM" id="MobiDB-lite"/>
    </source>
</evidence>
<dbReference type="InterPro" id="IPR016024">
    <property type="entry name" value="ARM-type_fold"/>
</dbReference>
<reference evidence="2" key="1">
    <citation type="journal article" date="2021" name="Proc. Natl. Acad. Sci. U.S.A.">
        <title>A Catalog of Tens of Thousands of Viruses from Human Metagenomes Reveals Hidden Associations with Chronic Diseases.</title>
        <authorList>
            <person name="Tisza M.J."/>
            <person name="Buck C.B."/>
        </authorList>
    </citation>
    <scope>NUCLEOTIDE SEQUENCE</scope>
    <source>
        <strain evidence="2">Ctwnj8</strain>
    </source>
</reference>
<protein>
    <submittedName>
        <fullName evidence="2">Tail tape measure protein</fullName>
    </submittedName>
</protein>
<dbReference type="EMBL" id="BK015969">
    <property type="protein sequence ID" value="DAF87796.1"/>
    <property type="molecule type" value="Genomic_DNA"/>
</dbReference>
<dbReference type="SUPFAM" id="SSF48371">
    <property type="entry name" value="ARM repeat"/>
    <property type="match status" value="1"/>
</dbReference>
<dbReference type="Gene3D" id="1.25.10.10">
    <property type="entry name" value="Leucine-rich Repeat Variant"/>
    <property type="match status" value="1"/>
</dbReference>
<name>A0A8S5U016_9CAUD</name>
<organism evidence="2">
    <name type="scientific">Siphoviridae sp. ctwnj8</name>
    <dbReference type="NCBI Taxonomy" id="2825734"/>
    <lineage>
        <taxon>Viruses</taxon>
        <taxon>Duplodnaviria</taxon>
        <taxon>Heunggongvirae</taxon>
        <taxon>Uroviricota</taxon>
        <taxon>Caudoviricetes</taxon>
    </lineage>
</organism>